<reference evidence="2 3" key="1">
    <citation type="journal article" date="2010" name="Nat. Biotechnol.">
        <title>Genome sequence of the model mushroom Schizophyllum commune.</title>
        <authorList>
            <person name="Ohm R.A."/>
            <person name="de Jong J.F."/>
            <person name="Lugones L.G."/>
            <person name="Aerts A."/>
            <person name="Kothe E."/>
            <person name="Stajich J.E."/>
            <person name="de Vries R.P."/>
            <person name="Record E."/>
            <person name="Levasseur A."/>
            <person name="Baker S.E."/>
            <person name="Bartholomew K.A."/>
            <person name="Coutinho P.M."/>
            <person name="Erdmann S."/>
            <person name="Fowler T.J."/>
            <person name="Gathman A.C."/>
            <person name="Lombard V."/>
            <person name="Henrissat B."/>
            <person name="Knabe N."/>
            <person name="Kuees U."/>
            <person name="Lilly W.W."/>
            <person name="Lindquist E."/>
            <person name="Lucas S."/>
            <person name="Magnuson J.K."/>
            <person name="Piumi F."/>
            <person name="Raudaskoski M."/>
            <person name="Salamov A."/>
            <person name="Schmutz J."/>
            <person name="Schwarze F.W.M.R."/>
            <person name="vanKuyk P.A."/>
            <person name="Horton J.S."/>
            <person name="Grigoriev I.V."/>
            <person name="Woesten H.A.B."/>
        </authorList>
    </citation>
    <scope>NUCLEOTIDE SEQUENCE [LARGE SCALE GENOMIC DNA]</scope>
    <source>
        <strain evidence="3">H4-8 / FGSC 9210</strain>
    </source>
</reference>
<dbReference type="AlphaFoldDB" id="D8Q9Q6"/>
<dbReference type="EMBL" id="GL377308">
    <property type="protein sequence ID" value="EFI95268.1"/>
    <property type="molecule type" value="Genomic_DNA"/>
</dbReference>
<feature type="compositionally biased region" description="Polar residues" evidence="1">
    <location>
        <begin position="152"/>
        <end position="161"/>
    </location>
</feature>
<feature type="region of interest" description="Disordered" evidence="1">
    <location>
        <begin position="112"/>
        <end position="171"/>
    </location>
</feature>
<dbReference type="OMA" id="RIGPMAW"/>
<dbReference type="RefSeq" id="XP_003030171.1">
    <property type="nucleotide sequence ID" value="XM_003030125.1"/>
</dbReference>
<sequence length="171" mass="19274">MSHSHQRRGPADIITYRYKERLVYVTPEKDYQAAVDMAIQEYAEELAGVPRESIYFYTMANMDGQRRAVRIGRSAWPRAMEKLVRGEVVDIAVRPHTRDAVYGLIEDATASQPPPQYLQVPGARESGRSRSPSPTPSERSFFRRFFGFGMTPESSRSSSPCGHTLSEKDGA</sequence>
<gene>
    <name evidence="2" type="ORF">SCHCODRAFT_58098</name>
</gene>
<evidence type="ECO:0000256" key="1">
    <source>
        <dbReference type="SAM" id="MobiDB-lite"/>
    </source>
</evidence>
<dbReference type="KEGG" id="scm:SCHCO_02583181"/>
<dbReference type="OrthoDB" id="3198848at2759"/>
<evidence type="ECO:0000313" key="3">
    <source>
        <dbReference type="Proteomes" id="UP000007431"/>
    </source>
</evidence>
<proteinExistence type="predicted"/>
<evidence type="ECO:0000313" key="2">
    <source>
        <dbReference type="EMBL" id="EFI95268.1"/>
    </source>
</evidence>
<accession>D8Q9Q6</accession>
<dbReference type="HOGENOM" id="CLU_132760_0_0_1"/>
<dbReference type="InParanoid" id="D8Q9Q6"/>
<organism evidence="3">
    <name type="scientific">Schizophyllum commune (strain H4-8 / FGSC 9210)</name>
    <name type="common">Split gill fungus</name>
    <dbReference type="NCBI Taxonomy" id="578458"/>
    <lineage>
        <taxon>Eukaryota</taxon>
        <taxon>Fungi</taxon>
        <taxon>Dikarya</taxon>
        <taxon>Basidiomycota</taxon>
        <taxon>Agaricomycotina</taxon>
        <taxon>Agaricomycetes</taxon>
        <taxon>Agaricomycetidae</taxon>
        <taxon>Agaricales</taxon>
        <taxon>Schizophyllaceae</taxon>
        <taxon>Schizophyllum</taxon>
    </lineage>
</organism>
<dbReference type="VEuPathDB" id="FungiDB:SCHCODRAFT_02583181"/>
<protein>
    <submittedName>
        <fullName evidence="2">Uncharacterized protein</fullName>
    </submittedName>
</protein>
<feature type="compositionally biased region" description="Low complexity" evidence="1">
    <location>
        <begin position="129"/>
        <end position="149"/>
    </location>
</feature>
<name>D8Q9Q6_SCHCM</name>
<dbReference type="Proteomes" id="UP000007431">
    <property type="component" value="Unassembled WGS sequence"/>
</dbReference>
<keyword evidence="3" id="KW-1185">Reference proteome</keyword>
<dbReference type="GeneID" id="9588383"/>
<dbReference type="eggNOG" id="ENOG502SXNS">
    <property type="taxonomic scope" value="Eukaryota"/>
</dbReference>